<protein>
    <submittedName>
        <fullName evidence="3">Calcineurin-like phosphoesterase superfamily domain-containing protein</fullName>
    </submittedName>
</protein>
<sequence length="284" mass="31488">MPLQLAVITDIHHGPNTRTKCGQTALELTREFVADVNARQPDAVIELGDRISDVDPGTDRRLAREVAEVLADIRCPRFHVNGNHDLEHLSVAENAEILGQPMAHEVVSLGDWDLVLWRADPRLHPGGARRLILPDADLEWLERTLSRAKRPQLVVSHIPVSPNEPSGNYYFERAPHLSAYPEAPRVRDVLSRAAVPVVHLTGHVHWNAFTQLGGIFYLAQQSLTESFTTDGQPAGAWGRLELGDAVRWQVVGKDPLSVGFTPRAGRWMAPLQPESRPLTRQAAS</sequence>
<reference evidence="3 4" key="1">
    <citation type="submission" date="2016-10" db="EMBL/GenBank/DDBJ databases">
        <authorList>
            <person name="de Groot N.N."/>
        </authorList>
    </citation>
    <scope>NUCLEOTIDE SEQUENCE [LARGE SCALE GENOMIC DNA]</scope>
    <source>
        <strain evidence="3 4">CGMCC 1.6133</strain>
    </source>
</reference>
<keyword evidence="1" id="KW-0479">Metal-binding</keyword>
<organism evidence="3 4">
    <name type="scientific">Billgrantia gudaonensis</name>
    <dbReference type="NCBI Taxonomy" id="376427"/>
    <lineage>
        <taxon>Bacteria</taxon>
        <taxon>Pseudomonadati</taxon>
        <taxon>Pseudomonadota</taxon>
        <taxon>Gammaproteobacteria</taxon>
        <taxon>Oceanospirillales</taxon>
        <taxon>Halomonadaceae</taxon>
        <taxon>Billgrantia</taxon>
    </lineage>
</organism>
<dbReference type="PANTHER" id="PTHR42988">
    <property type="entry name" value="PHOSPHOHYDROLASE"/>
    <property type="match status" value="1"/>
</dbReference>
<keyword evidence="2" id="KW-0378">Hydrolase</keyword>
<dbReference type="PANTHER" id="PTHR42988:SF2">
    <property type="entry name" value="CYCLIC NUCLEOTIDE PHOSPHODIESTERASE CBUA0032-RELATED"/>
    <property type="match status" value="1"/>
</dbReference>
<gene>
    <name evidence="3" type="ORF">SAMN04487954_11519</name>
</gene>
<dbReference type="GO" id="GO:0016787">
    <property type="term" value="F:hydrolase activity"/>
    <property type="evidence" value="ECO:0007669"/>
    <property type="project" value="UniProtKB-KW"/>
</dbReference>
<dbReference type="InterPro" id="IPR029052">
    <property type="entry name" value="Metallo-depent_PP-like"/>
</dbReference>
<dbReference type="EMBL" id="FNES01000015">
    <property type="protein sequence ID" value="SDK35005.1"/>
    <property type="molecule type" value="Genomic_DNA"/>
</dbReference>
<dbReference type="Proteomes" id="UP000198525">
    <property type="component" value="Unassembled WGS sequence"/>
</dbReference>
<accession>A0A1G9B819</accession>
<evidence type="ECO:0000256" key="1">
    <source>
        <dbReference type="ARBA" id="ARBA00022723"/>
    </source>
</evidence>
<dbReference type="Gene3D" id="3.60.21.10">
    <property type="match status" value="1"/>
</dbReference>
<dbReference type="STRING" id="376427.SAMN04487954_11519"/>
<proteinExistence type="predicted"/>
<dbReference type="SUPFAM" id="SSF56300">
    <property type="entry name" value="Metallo-dependent phosphatases"/>
    <property type="match status" value="1"/>
</dbReference>
<evidence type="ECO:0000256" key="2">
    <source>
        <dbReference type="ARBA" id="ARBA00022801"/>
    </source>
</evidence>
<dbReference type="RefSeq" id="WP_089688064.1">
    <property type="nucleotide sequence ID" value="NZ_FNES01000015.1"/>
</dbReference>
<dbReference type="InterPro" id="IPR050884">
    <property type="entry name" value="CNP_phosphodiesterase-III"/>
</dbReference>
<dbReference type="AlphaFoldDB" id="A0A1G9B819"/>
<keyword evidence="4" id="KW-1185">Reference proteome</keyword>
<evidence type="ECO:0000313" key="4">
    <source>
        <dbReference type="Proteomes" id="UP000198525"/>
    </source>
</evidence>
<dbReference type="GO" id="GO:0046872">
    <property type="term" value="F:metal ion binding"/>
    <property type="evidence" value="ECO:0007669"/>
    <property type="project" value="UniProtKB-KW"/>
</dbReference>
<evidence type="ECO:0000313" key="3">
    <source>
        <dbReference type="EMBL" id="SDK35005.1"/>
    </source>
</evidence>
<name>A0A1G9B819_9GAMM</name>
<dbReference type="OrthoDB" id="9780884at2"/>